<proteinExistence type="predicted"/>
<dbReference type="Proteomes" id="UP000054937">
    <property type="component" value="Unassembled WGS sequence"/>
</dbReference>
<keyword evidence="3" id="KW-1185">Reference proteome</keyword>
<feature type="region of interest" description="Disordered" evidence="1">
    <location>
        <begin position="135"/>
        <end position="160"/>
    </location>
</feature>
<gene>
    <name evidence="2" type="ORF">PPERSA_01981</name>
</gene>
<dbReference type="InParanoid" id="A0A0V0QF15"/>
<dbReference type="EMBL" id="LDAU01000181">
    <property type="protein sequence ID" value="KRX00802.1"/>
    <property type="molecule type" value="Genomic_DNA"/>
</dbReference>
<evidence type="ECO:0000313" key="2">
    <source>
        <dbReference type="EMBL" id="KRX00802.1"/>
    </source>
</evidence>
<feature type="compositionally biased region" description="Basic and acidic residues" evidence="1">
    <location>
        <begin position="147"/>
        <end position="160"/>
    </location>
</feature>
<reference evidence="2 3" key="1">
    <citation type="journal article" date="2015" name="Sci. Rep.">
        <title>Genome of the facultative scuticociliatosis pathogen Pseudocohnilembus persalinus provides insight into its virulence through horizontal gene transfer.</title>
        <authorList>
            <person name="Xiong J."/>
            <person name="Wang G."/>
            <person name="Cheng J."/>
            <person name="Tian M."/>
            <person name="Pan X."/>
            <person name="Warren A."/>
            <person name="Jiang C."/>
            <person name="Yuan D."/>
            <person name="Miao W."/>
        </authorList>
    </citation>
    <scope>NUCLEOTIDE SEQUENCE [LARGE SCALE GENOMIC DNA]</scope>
    <source>
        <strain evidence="2">36N120E</strain>
    </source>
</reference>
<evidence type="ECO:0000313" key="3">
    <source>
        <dbReference type="Proteomes" id="UP000054937"/>
    </source>
</evidence>
<protein>
    <submittedName>
        <fullName evidence="2">Uncharacterized protein</fullName>
    </submittedName>
</protein>
<dbReference type="AlphaFoldDB" id="A0A0V0QF15"/>
<name>A0A0V0QF15_PSEPJ</name>
<comment type="caution">
    <text evidence="2">The sequence shown here is derived from an EMBL/GenBank/DDBJ whole genome shotgun (WGS) entry which is preliminary data.</text>
</comment>
<organism evidence="2 3">
    <name type="scientific">Pseudocohnilembus persalinus</name>
    <name type="common">Ciliate</name>
    <dbReference type="NCBI Taxonomy" id="266149"/>
    <lineage>
        <taxon>Eukaryota</taxon>
        <taxon>Sar</taxon>
        <taxon>Alveolata</taxon>
        <taxon>Ciliophora</taxon>
        <taxon>Intramacronucleata</taxon>
        <taxon>Oligohymenophorea</taxon>
        <taxon>Scuticociliatia</taxon>
        <taxon>Philasterida</taxon>
        <taxon>Pseudocohnilembidae</taxon>
        <taxon>Pseudocohnilembus</taxon>
    </lineage>
</organism>
<sequence>MFSNCFKNFKLYKKKKQVFNEKELTEKSSSSVKLSYLGTKTCTTLKQSNDNLSSIVKNSNLNQVNGQKMKENQQILQVIDLEQSDTESQDSSCKNKIKKNNYEIHNLSTRSSLEEDIKQSQKIIKNRVQLKLNIQNNKNRNSIKNKKQNDKKQRENKIQSENKIHKGETRNFDLNGFDQNQITGQKLDQQIEQNIIETNKFELDQINQNQSQKILSIKEKNKQIQNNEQDYNSVLKLQQQQEELQDILFQQKIAQVIEEQTKKVKKAYKFQNPRIQWVWLENKWFGDLDINCERANNNNYNNKNKSNFQQQQIQNQIVIK</sequence>
<accession>A0A0V0QF15</accession>
<evidence type="ECO:0000256" key="1">
    <source>
        <dbReference type="SAM" id="MobiDB-lite"/>
    </source>
</evidence>